<organism evidence="2 3">
    <name type="scientific">Scophthalmus maximus</name>
    <name type="common">Turbot</name>
    <name type="synonym">Psetta maxima</name>
    <dbReference type="NCBI Taxonomy" id="52904"/>
    <lineage>
        <taxon>Eukaryota</taxon>
        <taxon>Metazoa</taxon>
        <taxon>Chordata</taxon>
        <taxon>Craniata</taxon>
        <taxon>Vertebrata</taxon>
        <taxon>Euteleostomi</taxon>
        <taxon>Actinopterygii</taxon>
        <taxon>Neopterygii</taxon>
        <taxon>Teleostei</taxon>
        <taxon>Neoteleostei</taxon>
        <taxon>Acanthomorphata</taxon>
        <taxon>Carangaria</taxon>
        <taxon>Pleuronectiformes</taxon>
        <taxon>Pleuronectoidei</taxon>
        <taxon>Scophthalmidae</taxon>
        <taxon>Scophthalmus</taxon>
    </lineage>
</organism>
<evidence type="ECO:0000313" key="3">
    <source>
        <dbReference type="Proteomes" id="UP000438429"/>
    </source>
</evidence>
<proteinExistence type="predicted"/>
<feature type="region of interest" description="Disordered" evidence="1">
    <location>
        <begin position="1"/>
        <end position="43"/>
    </location>
</feature>
<comment type="caution">
    <text evidence="2">The sequence shown here is derived from an EMBL/GenBank/DDBJ whole genome shotgun (WGS) entry which is preliminary data.</text>
</comment>
<sequence>MHQHTPRQRAFTPMLHQPSSVPPAPTATATQDSSLQSNMQHLKPPPAAVTAFHRATQRSFSTKRGRLGALHVCIAWKIYYHKQLKKMQQKPNSPHREPTPENPSAVVRPDSVQHERSDQPSSKRANPGPSCGQFAYRNTVDRRETGLSTSSPASATKTEKLEQLLLQQPQRKERLVDENHRGHRTDTTEDLPLGVEPWDPSVTRELDGTRGSRDRKRKREGGSFVKLKRAKRETVVDHFPSINIWHDPSAFSSTHTHPSPCTIPVQHLSGLSVLKRIFVCEDKNNISYNQLASPALQTDESTVY</sequence>
<evidence type="ECO:0000256" key="1">
    <source>
        <dbReference type="SAM" id="MobiDB-lite"/>
    </source>
</evidence>
<feature type="compositionally biased region" description="Polar residues" evidence="1">
    <location>
        <begin position="31"/>
        <end position="40"/>
    </location>
</feature>
<reference evidence="2 3" key="1">
    <citation type="submission" date="2019-06" db="EMBL/GenBank/DDBJ databases">
        <title>Draft genomes of female and male turbot (Scophthalmus maximus).</title>
        <authorList>
            <person name="Xu H."/>
            <person name="Xu X.-W."/>
            <person name="Shao C."/>
            <person name="Chen S."/>
        </authorList>
    </citation>
    <scope>NUCLEOTIDE SEQUENCE [LARGE SCALE GENOMIC DNA]</scope>
    <source>
        <strain evidence="2">Ysfricsl-2016a</strain>
        <tissue evidence="2">Blood</tissue>
    </source>
</reference>
<feature type="region of interest" description="Disordered" evidence="1">
    <location>
        <begin position="86"/>
        <end position="137"/>
    </location>
</feature>
<feature type="compositionally biased region" description="Basic and acidic residues" evidence="1">
    <location>
        <begin position="202"/>
        <end position="212"/>
    </location>
</feature>
<evidence type="ECO:0000313" key="2">
    <source>
        <dbReference type="EMBL" id="KAF0029975.1"/>
    </source>
</evidence>
<dbReference type="EMBL" id="VEVO01000015">
    <property type="protein sequence ID" value="KAF0029975.1"/>
    <property type="molecule type" value="Genomic_DNA"/>
</dbReference>
<dbReference type="AlphaFoldDB" id="A0A6A4SC09"/>
<dbReference type="Proteomes" id="UP000438429">
    <property type="component" value="Unassembled WGS sequence"/>
</dbReference>
<feature type="region of interest" description="Disordered" evidence="1">
    <location>
        <begin position="165"/>
        <end position="222"/>
    </location>
</feature>
<feature type="compositionally biased region" description="Basic and acidic residues" evidence="1">
    <location>
        <begin position="170"/>
        <end position="187"/>
    </location>
</feature>
<name>A0A6A4SC09_SCOMX</name>
<protein>
    <submittedName>
        <fullName evidence="2">Uncharacterized protein</fullName>
    </submittedName>
</protein>
<accession>A0A6A4SC09</accession>
<gene>
    <name evidence="2" type="ORF">F2P81_016706</name>
</gene>